<comment type="caution">
    <text evidence="2">The sequence shown here is derived from an EMBL/GenBank/DDBJ whole genome shotgun (WGS) entry which is preliminary data.</text>
</comment>
<proteinExistence type="predicted"/>
<gene>
    <name evidence="2" type="ORF">J3R73_005102</name>
</gene>
<dbReference type="RefSeq" id="WP_307433884.1">
    <property type="nucleotide sequence ID" value="NZ_JAUSVK010000001.1"/>
</dbReference>
<feature type="domain" description="Transglutaminase-like" evidence="1">
    <location>
        <begin position="176"/>
        <end position="247"/>
    </location>
</feature>
<dbReference type="InterPro" id="IPR002931">
    <property type="entry name" value="Transglutaminase-like"/>
</dbReference>
<dbReference type="PANTHER" id="PTHR33490">
    <property type="entry name" value="BLR5614 PROTEIN-RELATED"/>
    <property type="match status" value="1"/>
</dbReference>
<evidence type="ECO:0000313" key="3">
    <source>
        <dbReference type="Proteomes" id="UP001237448"/>
    </source>
</evidence>
<dbReference type="SUPFAM" id="SSF54001">
    <property type="entry name" value="Cysteine proteinases"/>
    <property type="match status" value="1"/>
</dbReference>
<dbReference type="Pfam" id="PF01841">
    <property type="entry name" value="Transglut_core"/>
    <property type="match status" value="1"/>
</dbReference>
<protein>
    <submittedName>
        <fullName evidence="2">Transglutaminase-like putative cysteine protease</fullName>
    </submittedName>
</protein>
<organism evidence="2 3">
    <name type="scientific">Labrys monachus</name>
    <dbReference type="NCBI Taxonomy" id="217067"/>
    <lineage>
        <taxon>Bacteria</taxon>
        <taxon>Pseudomonadati</taxon>
        <taxon>Pseudomonadota</taxon>
        <taxon>Alphaproteobacteria</taxon>
        <taxon>Hyphomicrobiales</taxon>
        <taxon>Xanthobacteraceae</taxon>
        <taxon>Labrys</taxon>
    </lineage>
</organism>
<dbReference type="InterPro" id="IPR038765">
    <property type="entry name" value="Papain-like_cys_pep_sf"/>
</dbReference>
<dbReference type="Gene3D" id="3.10.620.30">
    <property type="match status" value="1"/>
</dbReference>
<dbReference type="SMART" id="SM00460">
    <property type="entry name" value="TGc"/>
    <property type="match status" value="1"/>
</dbReference>
<dbReference type="EMBL" id="JAUSVK010000001">
    <property type="protein sequence ID" value="MDQ0395310.1"/>
    <property type="molecule type" value="Genomic_DNA"/>
</dbReference>
<reference evidence="2 3" key="1">
    <citation type="submission" date="2023-07" db="EMBL/GenBank/DDBJ databases">
        <title>Genomic Encyclopedia of Type Strains, Phase IV (KMG-IV): sequencing the most valuable type-strain genomes for metagenomic binning, comparative biology and taxonomic classification.</title>
        <authorList>
            <person name="Goeker M."/>
        </authorList>
    </citation>
    <scope>NUCLEOTIDE SEQUENCE [LARGE SCALE GENOMIC DNA]</scope>
    <source>
        <strain evidence="2 3">DSM 5896</strain>
    </source>
</reference>
<accession>A0ABU0FMM9</accession>
<dbReference type="InterPro" id="IPR013589">
    <property type="entry name" value="Bac_transglu_N"/>
</dbReference>
<keyword evidence="3" id="KW-1185">Reference proteome</keyword>
<evidence type="ECO:0000313" key="2">
    <source>
        <dbReference type="EMBL" id="MDQ0395310.1"/>
    </source>
</evidence>
<evidence type="ECO:0000259" key="1">
    <source>
        <dbReference type="SMART" id="SM00460"/>
    </source>
</evidence>
<dbReference type="Pfam" id="PF08379">
    <property type="entry name" value="Bact_transglu_N"/>
    <property type="match status" value="1"/>
</dbReference>
<dbReference type="PANTHER" id="PTHR33490:SF7">
    <property type="entry name" value="BLR2979 PROTEIN"/>
    <property type="match status" value="1"/>
</dbReference>
<name>A0ABU0FMM9_9HYPH</name>
<sequence>MLYAIRHTTTYLYRTDVSAARCILHLQPATAGSQRVFSAHLLIDPKPVEYVEARDFFGNRTAHVRFAGAAARHRFESRVRIDVRPSEPPHALLTPSWRDVRREALLVAGLDGAAPAHYLFATRFVPLLDEARAYAQPSFEPGRPVLDAAVDMMRRIHADFVYDPLATDVSTPLDVVARTRHGVCQDFAHWMIAGLRCLGIPAAYVSGYLRTHPPPGKERLVGADATHAWVSVWCGAGLGWVDLDPTNAVLAGEDHIRVAAGRDYADVAPVDGVVVASAGHTLRVSVDVAPMG</sequence>
<dbReference type="Proteomes" id="UP001237448">
    <property type="component" value="Unassembled WGS sequence"/>
</dbReference>